<evidence type="ECO:0000313" key="2">
    <source>
        <dbReference type="Proteomes" id="UP001352852"/>
    </source>
</evidence>
<keyword evidence="2" id="KW-1185">Reference proteome</keyword>
<name>A0ABU7CSC8_9TELE</name>
<organism evidence="1 2">
    <name type="scientific">Characodon lateralis</name>
    <dbReference type="NCBI Taxonomy" id="208331"/>
    <lineage>
        <taxon>Eukaryota</taxon>
        <taxon>Metazoa</taxon>
        <taxon>Chordata</taxon>
        <taxon>Craniata</taxon>
        <taxon>Vertebrata</taxon>
        <taxon>Euteleostomi</taxon>
        <taxon>Actinopterygii</taxon>
        <taxon>Neopterygii</taxon>
        <taxon>Teleostei</taxon>
        <taxon>Neoteleostei</taxon>
        <taxon>Acanthomorphata</taxon>
        <taxon>Ovalentaria</taxon>
        <taxon>Atherinomorphae</taxon>
        <taxon>Cyprinodontiformes</taxon>
        <taxon>Goodeidae</taxon>
        <taxon>Characodon</taxon>
    </lineage>
</organism>
<accession>A0ABU7CSC8</accession>
<sequence>MRSFEGSLADHYCRLEADWLAWRRTEKPLGEAGGGVSPMTDVPGEPLNRAVQEVHISDTCITFTRHPLMWRSSSSTLCSSQS</sequence>
<dbReference type="EMBL" id="JAHUTJ010001090">
    <property type="protein sequence ID" value="MED6264399.1"/>
    <property type="molecule type" value="Genomic_DNA"/>
</dbReference>
<dbReference type="Proteomes" id="UP001352852">
    <property type="component" value="Unassembled WGS sequence"/>
</dbReference>
<evidence type="ECO:0000313" key="1">
    <source>
        <dbReference type="EMBL" id="MED6264399.1"/>
    </source>
</evidence>
<reference evidence="1 2" key="1">
    <citation type="submission" date="2021-06" db="EMBL/GenBank/DDBJ databases">
        <authorList>
            <person name="Palmer J.M."/>
        </authorList>
    </citation>
    <scope>NUCLEOTIDE SEQUENCE [LARGE SCALE GENOMIC DNA]</scope>
    <source>
        <strain evidence="1 2">CL_MEX2019</strain>
        <tissue evidence="1">Muscle</tissue>
    </source>
</reference>
<protein>
    <submittedName>
        <fullName evidence="1">Uncharacterized protein</fullName>
    </submittedName>
</protein>
<gene>
    <name evidence="1" type="ORF">CHARACLAT_014543</name>
</gene>
<proteinExistence type="predicted"/>
<comment type="caution">
    <text evidence="1">The sequence shown here is derived from an EMBL/GenBank/DDBJ whole genome shotgun (WGS) entry which is preliminary data.</text>
</comment>